<feature type="domain" description="Receptor ligand binding region" evidence="7">
    <location>
        <begin position="429"/>
        <end position="686"/>
    </location>
</feature>
<comment type="caution">
    <text evidence="8">The sequence shown here is derived from an EMBL/GenBank/DDBJ whole genome shotgun (WGS) entry which is preliminary data.</text>
</comment>
<feature type="transmembrane region" description="Helical" evidence="5">
    <location>
        <begin position="1039"/>
        <end position="1060"/>
    </location>
</feature>
<dbReference type="Pfam" id="PF01094">
    <property type="entry name" value="ANF_receptor"/>
    <property type="match status" value="1"/>
</dbReference>
<organism evidence="8 9">
    <name type="scientific">Blepharisma stoltei</name>
    <dbReference type="NCBI Taxonomy" id="1481888"/>
    <lineage>
        <taxon>Eukaryota</taxon>
        <taxon>Sar</taxon>
        <taxon>Alveolata</taxon>
        <taxon>Ciliophora</taxon>
        <taxon>Postciliodesmatophora</taxon>
        <taxon>Heterotrichea</taxon>
        <taxon>Heterotrichida</taxon>
        <taxon>Blepharismidae</taxon>
        <taxon>Blepharisma</taxon>
    </lineage>
</organism>
<dbReference type="EMBL" id="CAJZBQ010000021">
    <property type="protein sequence ID" value="CAG9319103.1"/>
    <property type="molecule type" value="Genomic_DNA"/>
</dbReference>
<dbReference type="InterPro" id="IPR028082">
    <property type="entry name" value="Peripla_BP_I"/>
</dbReference>
<comment type="subcellular location">
    <subcellularLocation>
        <location evidence="1">Membrane</location>
    </subcellularLocation>
</comment>
<accession>A0AAU9IZJ1</accession>
<feature type="transmembrane region" description="Helical" evidence="5">
    <location>
        <begin position="946"/>
        <end position="965"/>
    </location>
</feature>
<evidence type="ECO:0000256" key="1">
    <source>
        <dbReference type="ARBA" id="ARBA00004370"/>
    </source>
</evidence>
<evidence type="ECO:0000313" key="8">
    <source>
        <dbReference type="EMBL" id="CAG9319103.1"/>
    </source>
</evidence>
<keyword evidence="4 5" id="KW-0472">Membrane</keyword>
<feature type="transmembrane region" description="Helical" evidence="5">
    <location>
        <begin position="851"/>
        <end position="876"/>
    </location>
</feature>
<feature type="transmembrane region" description="Helical" evidence="5">
    <location>
        <begin position="896"/>
        <end position="918"/>
    </location>
</feature>
<evidence type="ECO:0000256" key="6">
    <source>
        <dbReference type="SAM" id="SignalP"/>
    </source>
</evidence>
<evidence type="ECO:0000259" key="7">
    <source>
        <dbReference type="Pfam" id="PF01094"/>
    </source>
</evidence>
<dbReference type="GO" id="GO:0016020">
    <property type="term" value="C:membrane"/>
    <property type="evidence" value="ECO:0007669"/>
    <property type="project" value="UniProtKB-SubCell"/>
</dbReference>
<feature type="transmembrane region" description="Helical" evidence="5">
    <location>
        <begin position="803"/>
        <end position="831"/>
    </location>
</feature>
<proteinExistence type="predicted"/>
<evidence type="ECO:0000256" key="5">
    <source>
        <dbReference type="SAM" id="Phobius"/>
    </source>
</evidence>
<dbReference type="SUPFAM" id="SSF53822">
    <property type="entry name" value="Periplasmic binding protein-like I"/>
    <property type="match status" value="1"/>
</dbReference>
<feature type="transmembrane region" description="Helical" evidence="5">
    <location>
        <begin position="761"/>
        <end position="782"/>
    </location>
</feature>
<dbReference type="Proteomes" id="UP001162131">
    <property type="component" value="Unassembled WGS sequence"/>
</dbReference>
<keyword evidence="9" id="KW-1185">Reference proteome</keyword>
<evidence type="ECO:0000256" key="3">
    <source>
        <dbReference type="ARBA" id="ARBA00022989"/>
    </source>
</evidence>
<feature type="transmembrane region" description="Helical" evidence="5">
    <location>
        <begin position="1009"/>
        <end position="1027"/>
    </location>
</feature>
<keyword evidence="6" id="KW-0732">Signal</keyword>
<feature type="transmembrane region" description="Helical" evidence="5">
    <location>
        <begin position="977"/>
        <end position="997"/>
    </location>
</feature>
<name>A0AAU9IZJ1_9CILI</name>
<reference evidence="8" key="1">
    <citation type="submission" date="2021-09" db="EMBL/GenBank/DDBJ databases">
        <authorList>
            <consortium name="AG Swart"/>
            <person name="Singh M."/>
            <person name="Singh A."/>
            <person name="Seah K."/>
            <person name="Emmerich C."/>
        </authorList>
    </citation>
    <scope>NUCLEOTIDE SEQUENCE</scope>
    <source>
        <strain evidence="8">ATCC30299</strain>
    </source>
</reference>
<feature type="transmembrane region" description="Helical" evidence="5">
    <location>
        <begin position="1066"/>
        <end position="1086"/>
    </location>
</feature>
<evidence type="ECO:0000256" key="4">
    <source>
        <dbReference type="ARBA" id="ARBA00023136"/>
    </source>
</evidence>
<sequence>MWTLSPFAKFLFFANFINLSISTEIIIIKDDVDIKNSLWNETVVINFLQNSSSQIDWHICPYISAYECIESYPNAFILLDLSQELNTQVTVSQLCKEYKKAHLIVQDDFRYFDDWTYSVISSKINRLTAFFAMLKYYSWNKGIIFTSELNQDIFLNFTTDFEIFKIQSKTDMQNLIMRVIPALGSTLYYIFTEITESLLIQKYLIDANLWTSGNGVILNQKSGYQYPAEGALIITDMGQEYADSEEKYLSFSILSIISDITKNTENSIEAISLLQKTWNSHYHENKFSIVNIQGSSRVIIGSIIDAEVLLYENSIFPGKTSEIPKSAKKILNLSIEGGTTNPNYSSSSISYLAARGSFLAVDYINTGISGMLPNFQLDMFTYDCGVSIYNETFAKPCFIKNYANLGLAHIPSYASPVGLGVLKLFTSLNWTLPIVGTCSDPAFNSTALYPWFQRVWPSSSFTYPLFSVLLRSLGFKQAAVLYQNDSWGQGGYYYLRLGISNHDIKLVNSEESRAIPSALDRNTIKNYLYIMQGVIDSQARLVIFIIQFPLVEYVLEAFYDLGLRRGDVIIFTAVPDILTSILTSDDYLYKRLELGVPMLTFLGEQWVGTFGQGILSKMLQTYNNSAPSSFSCHYFDIIYLIGHALDNMINRGQDYTNPYKLEKFIRNTRFIGCSGRVVLEKESNDRFMSVIDAQASKFDINGNVVRYLVAEVKPVSTQILYIYNPVVYPDGTTNKPDDLRNQNYDCPFSDNEVKTFIKGQILVFCICFVIAFISIIIIYFIWKRWWNIPIEELRERQEISYEDFLVGATIAIEFFQFVSMGPNISYLSSILGKFSNSLTLELANIIKLKNGVFWVIVDAVYGLIMLWTFMCVVIIFRLDEKSKFWVFRLVNWFGDFLMPILGNLCFMPFISICLDIFVCDQSIGNSFTDSFLSYDCYYFCWKDEHLAYAILSIFALLCYEPLAVFCRPLWQELQPMLHVKAAPSFLMIKTIVQVSLIVMNKTVKRAQNIIHGVLFIFIMIFYITFLFKFKPYNYSRFSLWQNLSLIGVTWQAILSTIALGVKGNSIILTVLLFSGWFIIIVFGLYIQRKKYPSLLYRKKPHDTTSLFKFAFTFGKTSHKALTKIAPSSSSSERQKINIYDRD</sequence>
<keyword evidence="2 5" id="KW-0812">Transmembrane</keyword>
<gene>
    <name evidence="8" type="ORF">BSTOLATCC_MIC22453</name>
</gene>
<evidence type="ECO:0000256" key="2">
    <source>
        <dbReference type="ARBA" id="ARBA00022692"/>
    </source>
</evidence>
<dbReference type="AlphaFoldDB" id="A0AAU9IZJ1"/>
<dbReference type="Gene3D" id="3.40.50.2300">
    <property type="match status" value="3"/>
</dbReference>
<evidence type="ECO:0000313" key="9">
    <source>
        <dbReference type="Proteomes" id="UP001162131"/>
    </source>
</evidence>
<keyword evidence="3 5" id="KW-1133">Transmembrane helix</keyword>
<feature type="chain" id="PRO_5043975717" description="Receptor ligand binding region domain-containing protein" evidence="6">
    <location>
        <begin position="23"/>
        <end position="1142"/>
    </location>
</feature>
<dbReference type="InterPro" id="IPR001828">
    <property type="entry name" value="ANF_lig-bd_rcpt"/>
</dbReference>
<feature type="signal peptide" evidence="6">
    <location>
        <begin position="1"/>
        <end position="22"/>
    </location>
</feature>
<protein>
    <recommendedName>
        <fullName evidence="7">Receptor ligand binding region domain-containing protein</fullName>
    </recommendedName>
</protein>